<dbReference type="Proteomes" id="UP000294650">
    <property type="component" value="Unassembled WGS sequence"/>
</dbReference>
<keyword evidence="1" id="KW-0812">Transmembrane</keyword>
<dbReference type="EMBL" id="SMAN01000035">
    <property type="protein sequence ID" value="TCT15980.1"/>
    <property type="molecule type" value="Genomic_DNA"/>
</dbReference>
<evidence type="ECO:0000313" key="2">
    <source>
        <dbReference type="EMBL" id="TCT15980.1"/>
    </source>
</evidence>
<dbReference type="Gene3D" id="2.60.40.3830">
    <property type="match status" value="1"/>
</dbReference>
<sequence>MNDYEEIEKSLRNLPRYSLKDHQKKRVLQRIKTNQMNKKRRLFLYPSISLVISLGIIAVLIINEWNTLDTSIDQESNTARISFTSPEGKMFKIPESNLTVLGIENKVGFFYGGLGDQEILAREKRRLAKIMIFFWGSSDNLTGQPFRVEALHESGKQLTLSEGILFGPIYNADAHAVTRFKPFPKKGTWELSFYVNDKRYGSFIANVLPPPPQTEHYTLRTSPKETTVHHPSVLYIESTKEDHQEISVVLKSKSGKTVDRETFQLVSTHIDADTRETVYLYKGKITFPSIGDWIFVIDDEQTNLFKN</sequence>
<dbReference type="AlphaFoldDB" id="A0A4R3MN95"/>
<reference evidence="2 3" key="1">
    <citation type="submission" date="2019-03" db="EMBL/GenBank/DDBJ databases">
        <title>Genomic Encyclopedia of Type Strains, Phase IV (KMG-IV): sequencing the most valuable type-strain genomes for metagenomic binning, comparative biology and taxonomic classification.</title>
        <authorList>
            <person name="Goeker M."/>
        </authorList>
    </citation>
    <scope>NUCLEOTIDE SEQUENCE [LARGE SCALE GENOMIC DNA]</scope>
    <source>
        <strain evidence="2 3">DSM 25894</strain>
    </source>
</reference>
<dbReference type="OrthoDB" id="2838751at2"/>
<gene>
    <name evidence="2" type="ORF">EDD68_13514</name>
</gene>
<evidence type="ECO:0000256" key="1">
    <source>
        <dbReference type="SAM" id="Phobius"/>
    </source>
</evidence>
<proteinExistence type="predicted"/>
<dbReference type="RefSeq" id="WP_132373227.1">
    <property type="nucleotide sequence ID" value="NZ_SMAN01000035.1"/>
</dbReference>
<keyword evidence="3" id="KW-1185">Reference proteome</keyword>
<feature type="transmembrane region" description="Helical" evidence="1">
    <location>
        <begin position="42"/>
        <end position="62"/>
    </location>
</feature>
<comment type="caution">
    <text evidence="2">The sequence shown here is derived from an EMBL/GenBank/DDBJ whole genome shotgun (WGS) entry which is preliminary data.</text>
</comment>
<keyword evidence="1" id="KW-0472">Membrane</keyword>
<protein>
    <recommendedName>
        <fullName evidence="4">DUF4871 domain-containing protein</fullName>
    </recommendedName>
</protein>
<organism evidence="2 3">
    <name type="scientific">Melghiribacillus thermohalophilus</name>
    <dbReference type="NCBI Taxonomy" id="1324956"/>
    <lineage>
        <taxon>Bacteria</taxon>
        <taxon>Bacillati</taxon>
        <taxon>Bacillota</taxon>
        <taxon>Bacilli</taxon>
        <taxon>Bacillales</taxon>
        <taxon>Bacillaceae</taxon>
        <taxon>Melghiribacillus</taxon>
    </lineage>
</organism>
<evidence type="ECO:0008006" key="4">
    <source>
        <dbReference type="Google" id="ProtNLM"/>
    </source>
</evidence>
<evidence type="ECO:0000313" key="3">
    <source>
        <dbReference type="Proteomes" id="UP000294650"/>
    </source>
</evidence>
<keyword evidence="1" id="KW-1133">Transmembrane helix</keyword>
<name>A0A4R3MN95_9BACI</name>
<accession>A0A4R3MN95</accession>